<keyword evidence="2" id="KW-1185">Reference proteome</keyword>
<sequence>HFISENVFNLSHKVLSETEISVVSKGLQFVPTTFKIDEEDLRKDFNEFTRRMRNKWHFRDNVTADFSEIPAFRPKSTWTPPKGCPSLELFLSQLEKELFECVPQKLWKNNLSKIEWLALKTLTEDNSIIIKPADKGSCVVVWDRDDYLAEGYSQLSENNVYTKMERFSEETVMSLTEESNNMFHKLYNQGCISKDEFKYFSYDFKNSCALGRLYLLPKIHKRLRNVPGRPVISNCGTPTERASEFLDHHLKPIMKAGKSYIRDTGHFLDKLKEIGKVPENALLVTADVTSLYPSIPHEDGLRALHTKLEE</sequence>
<dbReference type="OrthoDB" id="5974038at2759"/>
<feature type="non-terminal residue" evidence="1">
    <location>
        <position position="1"/>
    </location>
</feature>
<feature type="non-terminal residue" evidence="1">
    <location>
        <position position="310"/>
    </location>
</feature>
<accession>A0A6S7LQR8</accession>
<reference evidence="1" key="1">
    <citation type="submission" date="2020-04" db="EMBL/GenBank/DDBJ databases">
        <authorList>
            <person name="Alioto T."/>
            <person name="Alioto T."/>
            <person name="Gomez Garrido J."/>
        </authorList>
    </citation>
    <scope>NUCLEOTIDE SEQUENCE</scope>
    <source>
        <strain evidence="1">A484AB</strain>
    </source>
</reference>
<name>A0A6S7LQR8_PARCT</name>
<dbReference type="Proteomes" id="UP001152795">
    <property type="component" value="Unassembled WGS sequence"/>
</dbReference>
<dbReference type="PANTHER" id="PTHR21301:SF10">
    <property type="entry name" value="REVERSE TRANSCRIPTASE DOMAIN-CONTAINING PROTEIN"/>
    <property type="match status" value="1"/>
</dbReference>
<dbReference type="PANTHER" id="PTHR21301">
    <property type="entry name" value="REVERSE TRANSCRIPTASE"/>
    <property type="match status" value="1"/>
</dbReference>
<proteinExistence type="predicted"/>
<evidence type="ECO:0000313" key="1">
    <source>
        <dbReference type="EMBL" id="CAB4038489.1"/>
    </source>
</evidence>
<evidence type="ECO:0000313" key="2">
    <source>
        <dbReference type="Proteomes" id="UP001152795"/>
    </source>
</evidence>
<dbReference type="AlphaFoldDB" id="A0A6S7LQR8"/>
<dbReference type="EMBL" id="CACRXK020024266">
    <property type="protein sequence ID" value="CAB4038489.1"/>
    <property type="molecule type" value="Genomic_DNA"/>
</dbReference>
<gene>
    <name evidence="1" type="ORF">PACLA_8A013143</name>
</gene>
<comment type="caution">
    <text evidence="1">The sequence shown here is derived from an EMBL/GenBank/DDBJ whole genome shotgun (WGS) entry which is preliminary data.</text>
</comment>
<organism evidence="1 2">
    <name type="scientific">Paramuricea clavata</name>
    <name type="common">Red gorgonian</name>
    <name type="synonym">Violescent sea-whip</name>
    <dbReference type="NCBI Taxonomy" id="317549"/>
    <lineage>
        <taxon>Eukaryota</taxon>
        <taxon>Metazoa</taxon>
        <taxon>Cnidaria</taxon>
        <taxon>Anthozoa</taxon>
        <taxon>Octocorallia</taxon>
        <taxon>Malacalcyonacea</taxon>
        <taxon>Plexauridae</taxon>
        <taxon>Paramuricea</taxon>
    </lineage>
</organism>
<protein>
    <submittedName>
        <fullName evidence="1">Uncharacterized protein</fullName>
    </submittedName>
</protein>